<accession>A0A059XLT3</accession>
<name>A0A059XLT3_9RHOD</name>
<dbReference type="InterPro" id="IPR036866">
    <property type="entry name" value="RibonucZ/Hydroxyglut_hydro"/>
</dbReference>
<dbReference type="Gene3D" id="3.60.15.10">
    <property type="entry name" value="Ribonuclease Z/Hydroxyacylglutathione hydrolase-like"/>
    <property type="match status" value="1"/>
</dbReference>
<organism evidence="1">
    <name type="scientific">Pyropia fucicola</name>
    <dbReference type="NCBI Taxonomy" id="144551"/>
    <lineage>
        <taxon>Eukaryota</taxon>
        <taxon>Rhodophyta</taxon>
        <taxon>Bangiophyceae</taxon>
        <taxon>Bangiales</taxon>
        <taxon>Bangiaceae</taxon>
        <taxon>Pyropia</taxon>
    </lineage>
</organism>
<reference evidence="1" key="1">
    <citation type="journal article" date="2014" name="Sci. Rep.">
        <title>Minimally destructive sampling of type specimens of Pyropia (Bangiales, Rhodophyta) recovers complete plastid and mitochondrial genomes.</title>
        <authorList>
            <person name="Hughey J.R."/>
            <person name="Gabrielson P.W."/>
            <person name="Rohmer L."/>
            <person name="Tortolani J."/>
            <person name="Silva M."/>
            <person name="Miller K.A."/>
            <person name="Young J.D."/>
            <person name="Martell C."/>
            <person name="Ruediger E."/>
        </authorList>
    </citation>
    <scope>NUCLEOTIDE SEQUENCE</scope>
</reference>
<geneLocation type="plastid" evidence="1"/>
<keyword evidence="1" id="KW-0934">Plastid</keyword>
<proteinExistence type="predicted"/>
<dbReference type="GO" id="GO:0042781">
    <property type="term" value="F:3'-tRNA processing endoribonuclease activity"/>
    <property type="evidence" value="ECO:0007669"/>
    <property type="project" value="TreeGrafter"/>
</dbReference>
<dbReference type="PANTHER" id="PTHR46018:SF2">
    <property type="entry name" value="ZINC PHOSPHODIESTERASE ELAC PROTEIN 1"/>
    <property type="match status" value="1"/>
</dbReference>
<sequence>MKIILFDNKINSRLNKITVTNYAAKLDQTSEIWLFNCIENIQHIFLKSQLKSSHITKIFISGTSFEYTAGLAGLLSSLTLSGRLHPISIYSSQSVKQYLEACTKYSQTNFSFPINFHNLQYGEQVVNQFYTVICLPLSKKSLLYGFIILKKEKPGVFKLAQAKTLNILQGPIYGKLKEKDNFLSPDGYYLSGQDFSSNTVMGHKISLPLLVRYSRIISEMHWFCSYPIRLNTYSHQQVVKCLPHTILTDIMKSQIDQDNRFVE</sequence>
<gene>
    <name evidence="1" type="primary">orf263</name>
</gene>
<evidence type="ECO:0000313" key="1">
    <source>
        <dbReference type="EMBL" id="AIA21444.1"/>
    </source>
</evidence>
<protein>
    <submittedName>
        <fullName evidence="1">Uncharacterized protein</fullName>
    </submittedName>
</protein>
<dbReference type="PANTHER" id="PTHR46018">
    <property type="entry name" value="ZINC PHOSPHODIESTERASE ELAC PROTEIN 1"/>
    <property type="match status" value="1"/>
</dbReference>
<dbReference type="SUPFAM" id="SSF56281">
    <property type="entry name" value="Metallo-hydrolase/oxidoreductase"/>
    <property type="match status" value="1"/>
</dbReference>
<dbReference type="EMBL" id="KJ776837">
    <property type="protein sequence ID" value="AIA21444.1"/>
    <property type="molecule type" value="Genomic_DNA"/>
</dbReference>
<dbReference type="AlphaFoldDB" id="A0A059XLT3"/>